<evidence type="ECO:0000259" key="1">
    <source>
        <dbReference type="Pfam" id="PF00733"/>
    </source>
</evidence>
<name>A0A3S0PPX1_9GAMM</name>
<dbReference type="SUPFAM" id="SSF52402">
    <property type="entry name" value="Adenine nucleotide alpha hydrolases-like"/>
    <property type="match status" value="1"/>
</dbReference>
<dbReference type="Pfam" id="PF00733">
    <property type="entry name" value="Asn_synthase"/>
    <property type="match status" value="1"/>
</dbReference>
<evidence type="ECO:0000313" key="3">
    <source>
        <dbReference type="Proteomes" id="UP000274358"/>
    </source>
</evidence>
<dbReference type="GO" id="GO:0004066">
    <property type="term" value="F:asparagine synthase (glutamine-hydrolyzing) activity"/>
    <property type="evidence" value="ECO:0007669"/>
    <property type="project" value="InterPro"/>
</dbReference>
<feature type="domain" description="Asparagine synthetase" evidence="1">
    <location>
        <begin position="132"/>
        <end position="399"/>
    </location>
</feature>
<dbReference type="AlphaFoldDB" id="A0A3S0PPX1"/>
<proteinExistence type="predicted"/>
<dbReference type="Proteomes" id="UP000274358">
    <property type="component" value="Unassembled WGS sequence"/>
</dbReference>
<gene>
    <name evidence="2" type="ORF">EKH80_07300</name>
</gene>
<dbReference type="InterPro" id="IPR001962">
    <property type="entry name" value="Asn_synthase"/>
</dbReference>
<organism evidence="2 3">
    <name type="scientific">Dyella choica</name>
    <dbReference type="NCBI Taxonomy" id="1927959"/>
    <lineage>
        <taxon>Bacteria</taxon>
        <taxon>Pseudomonadati</taxon>
        <taxon>Pseudomonadota</taxon>
        <taxon>Gammaproteobacteria</taxon>
        <taxon>Lysobacterales</taxon>
        <taxon>Rhodanobacteraceae</taxon>
        <taxon>Dyella</taxon>
    </lineage>
</organism>
<dbReference type="GO" id="GO:0006529">
    <property type="term" value="P:asparagine biosynthetic process"/>
    <property type="evidence" value="ECO:0007669"/>
    <property type="project" value="InterPro"/>
</dbReference>
<sequence>MASVAPSHYDECMSPLALRLRADTRDIDFSLVDALPKDRASFDPVSIADLLRNAFVYPPHSVYRRIKVVFSDDYLVLGSNDDPVLHAALAAWKITAKPSCTSRSSDALVQTYHRLLCAAVTNSTARMQQPWFLQSGGKDSTSMAIALADARPDVTCITYLGGREENELASAQWVARNLGLRHEALVCDPGRAYDRYLAHVQQIPLLTADFAMLSYLDLVAEIRGNGGDGVLDALGSDVYFGMPSHWRHLIFRVLAQHFALPDHLFNLWGIRRSFRLCYALSTMQMSAFERFYPGSRFSDEEVDALFGEPMAMYSRRRLDVFLCAIQAARTVADRRRIAAAIVEAASFGKGLYTASALALPLAYPYCDARLGQWLTHEVPEDHLIGPDGTNKILVRKHIARSFLNLPYIAKKGCFRFDVCALARVRYDRVRQFAIDAKAQDLLPGAPAWLDAHRAHLDNKYFASKFYLLAVVLPWLLNRLQPASREVQTGAWLP</sequence>
<dbReference type="RefSeq" id="WP_126684066.1">
    <property type="nucleotide sequence ID" value="NZ_RYYV01000004.1"/>
</dbReference>
<comment type="caution">
    <text evidence="2">The sequence shown here is derived from an EMBL/GenBank/DDBJ whole genome shotgun (WGS) entry which is preliminary data.</text>
</comment>
<protein>
    <recommendedName>
        <fullName evidence="1">Asparagine synthetase domain-containing protein</fullName>
    </recommendedName>
</protein>
<evidence type="ECO:0000313" key="2">
    <source>
        <dbReference type="EMBL" id="RUL77671.1"/>
    </source>
</evidence>
<dbReference type="OrthoDB" id="5941239at2"/>
<keyword evidence="3" id="KW-1185">Reference proteome</keyword>
<dbReference type="InterPro" id="IPR014729">
    <property type="entry name" value="Rossmann-like_a/b/a_fold"/>
</dbReference>
<accession>A0A3S0PPX1</accession>
<reference evidence="2 3" key="1">
    <citation type="submission" date="2018-12" db="EMBL/GenBank/DDBJ databases">
        <title>Dyella dinghuensis sp. nov. DHOA06 and Dyella choica sp. nov. 4M-K27, isolated from forest soil.</title>
        <authorList>
            <person name="Qiu L.-H."/>
            <person name="Gao Z.-H."/>
        </authorList>
    </citation>
    <scope>NUCLEOTIDE SEQUENCE [LARGE SCALE GENOMIC DNA]</scope>
    <source>
        <strain evidence="2 3">4M-K27</strain>
    </source>
</reference>
<dbReference type="EMBL" id="RYYV01000004">
    <property type="protein sequence ID" value="RUL77671.1"/>
    <property type="molecule type" value="Genomic_DNA"/>
</dbReference>
<dbReference type="Gene3D" id="3.40.50.620">
    <property type="entry name" value="HUPs"/>
    <property type="match status" value="1"/>
</dbReference>